<dbReference type="EMBL" id="FN656299">
    <property type="protein sequence ID" value="CBY41168.1"/>
    <property type="molecule type" value="Genomic_DNA"/>
</dbReference>
<name>E4Z0E0_OIKDI</name>
<evidence type="ECO:0000256" key="1">
    <source>
        <dbReference type="SAM" id="MobiDB-lite"/>
    </source>
</evidence>
<dbReference type="PANTHER" id="PTHR46276:SF1">
    <property type="entry name" value="E3 UBIQUITIN-PROTEIN LIGASE UBR5"/>
    <property type="match status" value="1"/>
</dbReference>
<dbReference type="Proteomes" id="UP000011014">
    <property type="component" value="Unassembled WGS sequence"/>
</dbReference>
<proteinExistence type="predicted"/>
<dbReference type="SUPFAM" id="SSF63570">
    <property type="entry name" value="PABC (PABP) domain"/>
    <property type="match status" value="1"/>
</dbReference>
<dbReference type="GO" id="GO:0034450">
    <property type="term" value="F:ubiquitin-ubiquitin ligase activity"/>
    <property type="evidence" value="ECO:0007669"/>
    <property type="project" value="TreeGrafter"/>
</dbReference>
<dbReference type="GO" id="GO:0005737">
    <property type="term" value="C:cytoplasm"/>
    <property type="evidence" value="ECO:0007669"/>
    <property type="project" value="TreeGrafter"/>
</dbReference>
<dbReference type="Pfam" id="PF00658">
    <property type="entry name" value="MLLE"/>
    <property type="match status" value="1"/>
</dbReference>
<accession>E4Z0E0</accession>
<protein>
    <recommendedName>
        <fullName evidence="2">PABC domain-containing protein</fullName>
    </recommendedName>
</protein>
<evidence type="ECO:0000259" key="2">
    <source>
        <dbReference type="PROSITE" id="PS51309"/>
    </source>
</evidence>
<evidence type="ECO:0000313" key="3">
    <source>
        <dbReference type="EMBL" id="CBY41168.1"/>
    </source>
</evidence>
<dbReference type="PROSITE" id="PS51309">
    <property type="entry name" value="PABC"/>
    <property type="match status" value="1"/>
</dbReference>
<dbReference type="GO" id="GO:0090263">
    <property type="term" value="P:positive regulation of canonical Wnt signaling pathway"/>
    <property type="evidence" value="ECO:0007669"/>
    <property type="project" value="TreeGrafter"/>
</dbReference>
<feature type="domain" description="PABC" evidence="2">
    <location>
        <begin position="89"/>
        <end position="169"/>
    </location>
</feature>
<gene>
    <name evidence="3" type="ORF">GSOID_T00023224001</name>
</gene>
<sequence length="171" mass="18684">RSKIRFLIKPSQYGPMVRGQMPGGPRAQNGVRGIAPITRFPANNYTARAGSRPNQSIIYKPGVRNPLPTPAEAQIPAEQAAQPKAPDTEQPLNATILAAAPPQEQKQLLGERLYPSIRQLYPELCGKITGMLLEIENSELLAMLDTKSNPGLLQEKVQEAVTVLTQHRTDA</sequence>
<dbReference type="PANTHER" id="PTHR46276">
    <property type="entry name" value="E3 UBIQUITIN-PROTEIN LIGASE UBR5"/>
    <property type="match status" value="1"/>
</dbReference>
<feature type="region of interest" description="Disordered" evidence="1">
    <location>
        <begin position="9"/>
        <end position="31"/>
    </location>
</feature>
<dbReference type="InterPro" id="IPR036053">
    <property type="entry name" value="PABP-dom"/>
</dbReference>
<dbReference type="GO" id="GO:0000209">
    <property type="term" value="P:protein polyubiquitination"/>
    <property type="evidence" value="ECO:0007669"/>
    <property type="project" value="TreeGrafter"/>
</dbReference>
<dbReference type="SMART" id="SM00517">
    <property type="entry name" value="PolyA"/>
    <property type="match status" value="1"/>
</dbReference>
<dbReference type="GO" id="GO:0003723">
    <property type="term" value="F:RNA binding"/>
    <property type="evidence" value="ECO:0007669"/>
    <property type="project" value="InterPro"/>
</dbReference>
<dbReference type="AlphaFoldDB" id="E4Z0E0"/>
<reference evidence="3" key="1">
    <citation type="journal article" date="2010" name="Science">
        <title>Plasticity of animal genome architecture unmasked by rapid evolution of a pelagic tunicate.</title>
        <authorList>
            <person name="Denoeud F."/>
            <person name="Henriet S."/>
            <person name="Mungpakdee S."/>
            <person name="Aury J.M."/>
            <person name="Da Silva C."/>
            <person name="Brinkmann H."/>
            <person name="Mikhaleva J."/>
            <person name="Olsen L.C."/>
            <person name="Jubin C."/>
            <person name="Canestro C."/>
            <person name="Bouquet J.M."/>
            <person name="Danks G."/>
            <person name="Poulain J."/>
            <person name="Campsteijn C."/>
            <person name="Adamski M."/>
            <person name="Cross I."/>
            <person name="Yadetie F."/>
            <person name="Muffato M."/>
            <person name="Louis A."/>
            <person name="Butcher S."/>
            <person name="Tsagkogeorga G."/>
            <person name="Konrad A."/>
            <person name="Singh S."/>
            <person name="Jensen M.F."/>
            <person name="Cong E.H."/>
            <person name="Eikeseth-Otteraa H."/>
            <person name="Noel B."/>
            <person name="Anthouard V."/>
            <person name="Porcel B.M."/>
            <person name="Kachouri-Lafond R."/>
            <person name="Nishino A."/>
            <person name="Ugolini M."/>
            <person name="Chourrout P."/>
            <person name="Nishida H."/>
            <person name="Aasland R."/>
            <person name="Huzurbazar S."/>
            <person name="Westhof E."/>
            <person name="Delsuc F."/>
            <person name="Lehrach H."/>
            <person name="Reinhardt R."/>
            <person name="Weissenbach J."/>
            <person name="Roy S.W."/>
            <person name="Artiguenave F."/>
            <person name="Postlethwait J.H."/>
            <person name="Manak J.R."/>
            <person name="Thompson E.M."/>
            <person name="Jaillon O."/>
            <person name="Du Pasquier L."/>
            <person name="Boudinot P."/>
            <person name="Liberles D.A."/>
            <person name="Volff J.N."/>
            <person name="Philippe H."/>
            <person name="Lenhard B."/>
            <person name="Roest Crollius H."/>
            <person name="Wincker P."/>
            <person name="Chourrout D."/>
        </authorList>
    </citation>
    <scope>NUCLEOTIDE SEQUENCE [LARGE SCALE GENOMIC DNA]</scope>
</reference>
<dbReference type="InterPro" id="IPR002004">
    <property type="entry name" value="PABP_HYD_C"/>
</dbReference>
<dbReference type="Gene3D" id="1.10.1900.10">
    <property type="entry name" value="c-terminal domain of poly(a) binding protein"/>
    <property type="match status" value="1"/>
</dbReference>
<feature type="non-terminal residue" evidence="3">
    <location>
        <position position="1"/>
    </location>
</feature>
<organism evidence="3">
    <name type="scientific">Oikopleura dioica</name>
    <name type="common">Tunicate</name>
    <dbReference type="NCBI Taxonomy" id="34765"/>
    <lineage>
        <taxon>Eukaryota</taxon>
        <taxon>Metazoa</taxon>
        <taxon>Chordata</taxon>
        <taxon>Tunicata</taxon>
        <taxon>Appendicularia</taxon>
        <taxon>Copelata</taxon>
        <taxon>Oikopleuridae</taxon>
        <taxon>Oikopleura</taxon>
    </lineage>
</organism>
<dbReference type="GO" id="GO:0005634">
    <property type="term" value="C:nucleus"/>
    <property type="evidence" value="ECO:0007669"/>
    <property type="project" value="TreeGrafter"/>
</dbReference>